<feature type="signal peptide" evidence="1">
    <location>
        <begin position="1"/>
        <end position="16"/>
    </location>
</feature>
<organism evidence="2 3">
    <name type="scientific">Vavraia culicis (isolate floridensis)</name>
    <name type="common">Microsporidian parasite</name>
    <dbReference type="NCBI Taxonomy" id="948595"/>
    <lineage>
        <taxon>Eukaryota</taxon>
        <taxon>Fungi</taxon>
        <taxon>Fungi incertae sedis</taxon>
        <taxon>Microsporidia</taxon>
        <taxon>Pleistophoridae</taxon>
        <taxon>Vavraia</taxon>
    </lineage>
</organism>
<accession>L2GRJ5</accession>
<proteinExistence type="predicted"/>
<evidence type="ECO:0000313" key="2">
    <source>
        <dbReference type="EMBL" id="ELA46259.1"/>
    </source>
</evidence>
<reference evidence="3" key="1">
    <citation type="submission" date="2011-03" db="EMBL/GenBank/DDBJ databases">
        <title>The genome sequence of Vavraia culicis strain floridensis.</title>
        <authorList>
            <consortium name="The Broad Institute Genome Sequencing Platform"/>
            <person name="Cuomo C."/>
            <person name="Becnel J."/>
            <person name="Sanscrainte N."/>
            <person name="Young S.K."/>
            <person name="Zeng Q."/>
            <person name="Gargeya S."/>
            <person name="Fitzgerald M."/>
            <person name="Haas B."/>
            <person name="Abouelleil A."/>
            <person name="Alvarado L."/>
            <person name="Arachchi H.M."/>
            <person name="Berlin A."/>
            <person name="Chapman S.B."/>
            <person name="Gearin G."/>
            <person name="Goldberg J."/>
            <person name="Griggs A."/>
            <person name="Gujja S."/>
            <person name="Hansen M."/>
            <person name="Heiman D."/>
            <person name="Howarth C."/>
            <person name="Larimer J."/>
            <person name="Lui A."/>
            <person name="MacDonald P.J.P."/>
            <person name="McCowen C."/>
            <person name="Montmayeur A."/>
            <person name="Murphy C."/>
            <person name="Neiman D."/>
            <person name="Pearson M."/>
            <person name="Priest M."/>
            <person name="Roberts A."/>
            <person name="Saif S."/>
            <person name="Shea T."/>
            <person name="Sisk P."/>
            <person name="Stolte C."/>
            <person name="Sykes S."/>
            <person name="Wortman J."/>
            <person name="Nusbaum C."/>
            <person name="Birren B."/>
        </authorList>
    </citation>
    <scope>NUCLEOTIDE SEQUENCE [LARGE SCALE GENOMIC DNA]</scope>
    <source>
        <strain evidence="3">floridensis</strain>
    </source>
</reference>
<dbReference type="GeneID" id="19880132"/>
<feature type="chain" id="PRO_5003960091" evidence="1">
    <location>
        <begin position="17"/>
        <end position="358"/>
    </location>
</feature>
<dbReference type="OMA" id="NAWFNLH"/>
<dbReference type="OrthoDB" id="10510275at2759"/>
<keyword evidence="1" id="KW-0732">Signal</keyword>
<dbReference type="Proteomes" id="UP000011081">
    <property type="component" value="Unassembled WGS sequence"/>
</dbReference>
<dbReference type="HOGENOM" id="CLU_742243_0_0_1"/>
<dbReference type="RefSeq" id="XP_008075278.1">
    <property type="nucleotide sequence ID" value="XM_008077087.1"/>
</dbReference>
<dbReference type="InParanoid" id="L2GRJ5"/>
<dbReference type="EMBL" id="GL877454">
    <property type="protein sequence ID" value="ELA46259.1"/>
    <property type="molecule type" value="Genomic_DNA"/>
</dbReference>
<evidence type="ECO:0000313" key="3">
    <source>
        <dbReference type="Proteomes" id="UP000011081"/>
    </source>
</evidence>
<dbReference type="VEuPathDB" id="MicrosporidiaDB:VCUG_02268"/>
<keyword evidence="3" id="KW-1185">Reference proteome</keyword>
<dbReference type="AlphaFoldDB" id="L2GRJ5"/>
<gene>
    <name evidence="2" type="ORF">VCUG_02268</name>
</gene>
<evidence type="ECO:0000256" key="1">
    <source>
        <dbReference type="SAM" id="SignalP"/>
    </source>
</evidence>
<name>L2GRJ5_VAVCU</name>
<sequence length="358" mass="42286">MVFYAWFTFWFRGCYSSAAAGNAPVIEGLLSRIENSAEYNEPDELLSNIAAGVSSGHSRYEYYNAWFNLHVFLGYFDNIVRVFENYIKNRSADEVINVSQLFFLDCSLLLNLVHYYVLEAPRKRKLEDFEHINTLRNLYDTLLTKHAEQLKCMAYLQRFLLHLSGLIKALKKVVYRHVLDTDTELQEAILKVLSLTLFYKAIEENFTLPLDCQFKDNLSQDLEQAASVELDTAPELNVLDSDTSHDLRNLMIVVRDTYLFIKKQKKLFFEGTVIIKNEIDCKFVLSTVRRYFRFMKLNNNAISGRKNRLIRFFECLRLKHMADDMHKLKRYFRITIRKKIENSKEWNAMFDVWMNISE</sequence>
<protein>
    <submittedName>
        <fullName evidence="2">Uncharacterized protein</fullName>
    </submittedName>
</protein>